<dbReference type="CDD" id="cd06223">
    <property type="entry name" value="PRTases_typeI"/>
    <property type="match status" value="1"/>
</dbReference>
<dbReference type="OrthoDB" id="9779910at2"/>
<dbReference type="RefSeq" id="WP_055425005.1">
    <property type="nucleotide sequence ID" value="NZ_FCOR01000003.1"/>
</dbReference>
<dbReference type="PANTHER" id="PTHR47505:SF1">
    <property type="entry name" value="DNA UTILIZATION PROTEIN YHGH"/>
    <property type="match status" value="1"/>
</dbReference>
<comment type="similarity">
    <text evidence="1">Belongs to the ComF/GntX family.</text>
</comment>
<name>A0A0X3APH6_9FLAO</name>
<dbReference type="EMBL" id="FCOR01000003">
    <property type="protein sequence ID" value="CVK15778.1"/>
    <property type="molecule type" value="Genomic_DNA"/>
</dbReference>
<evidence type="ECO:0000256" key="1">
    <source>
        <dbReference type="ARBA" id="ARBA00008007"/>
    </source>
</evidence>
<dbReference type="Gene3D" id="3.40.50.2020">
    <property type="match status" value="1"/>
</dbReference>
<sequence length="223" mass="25832">MWQEILSTLFPNRCIGCETIIPSSQQYLCEICKANLPFTYIPFNDTNIIHNQINNSVKIKFASSLLFFSKENVTRQLIHHLKYKNKPEIGSWLAEIWFMQNEGNPYLKDIKTIIPVPIHPKRYKKRSYNQIMLCCQKLATLLHCNLDEHLLQRVSHTESQTQSSKEKRLKKMKNAFKRNSKSSDHYLLVDDVLTTGATLIACTQELIKTKNSQVSIFTLAATI</sequence>
<proteinExistence type="inferred from homology"/>
<organism evidence="2 3">
    <name type="scientific">Apibacter mensalis</name>
    <dbReference type="NCBI Taxonomy" id="1586267"/>
    <lineage>
        <taxon>Bacteria</taxon>
        <taxon>Pseudomonadati</taxon>
        <taxon>Bacteroidota</taxon>
        <taxon>Flavobacteriia</taxon>
        <taxon>Flavobacteriales</taxon>
        <taxon>Weeksellaceae</taxon>
        <taxon>Apibacter</taxon>
    </lineage>
</organism>
<dbReference type="InterPro" id="IPR051910">
    <property type="entry name" value="ComF/GntX_DNA_util-trans"/>
</dbReference>
<reference evidence="2 3" key="1">
    <citation type="submission" date="2016-01" db="EMBL/GenBank/DDBJ databases">
        <authorList>
            <person name="McClelland M."/>
            <person name="Jain A."/>
            <person name="Saraogi P."/>
            <person name="Mendelson R."/>
            <person name="Westerman R."/>
            <person name="SanMiguel P."/>
            <person name="Csonka L."/>
        </authorList>
    </citation>
    <scope>NUCLEOTIDE SEQUENCE [LARGE SCALE GENOMIC DNA]</scope>
    <source>
        <strain evidence="2 3">R-53146</strain>
    </source>
</reference>
<dbReference type="STRING" id="1586267.GCA_001418685_00611"/>
<dbReference type="InterPro" id="IPR000836">
    <property type="entry name" value="PRTase_dom"/>
</dbReference>
<keyword evidence="3" id="KW-1185">Reference proteome</keyword>
<evidence type="ECO:0000313" key="3">
    <source>
        <dbReference type="Proteomes" id="UP000182761"/>
    </source>
</evidence>
<dbReference type="InterPro" id="IPR029057">
    <property type="entry name" value="PRTase-like"/>
</dbReference>
<evidence type="ECO:0000313" key="2">
    <source>
        <dbReference type="EMBL" id="CVK15778.1"/>
    </source>
</evidence>
<accession>A0A0X3APH6</accession>
<dbReference type="SUPFAM" id="SSF53271">
    <property type="entry name" value="PRTase-like"/>
    <property type="match status" value="1"/>
</dbReference>
<gene>
    <name evidence="2" type="ORF">Ga0061079_10388</name>
</gene>
<dbReference type="Proteomes" id="UP000182761">
    <property type="component" value="Unassembled WGS sequence"/>
</dbReference>
<protein>
    <submittedName>
        <fullName evidence="2">ComF family protein</fullName>
    </submittedName>
</protein>
<dbReference type="PANTHER" id="PTHR47505">
    <property type="entry name" value="DNA UTILIZATION PROTEIN YHGH"/>
    <property type="match status" value="1"/>
</dbReference>
<dbReference type="AlphaFoldDB" id="A0A0X3APH6"/>